<name>A0ABQ9X7E8_9EUKA</name>
<protein>
    <submittedName>
        <fullName evidence="1">Uncharacterized protein</fullName>
    </submittedName>
</protein>
<proteinExistence type="predicted"/>
<reference evidence="1 2" key="1">
    <citation type="journal article" date="2022" name="bioRxiv">
        <title>Genomics of Preaxostyla Flagellates Illuminates Evolutionary Transitions and the Path Towards Mitochondrial Loss.</title>
        <authorList>
            <person name="Novak L.V.F."/>
            <person name="Treitli S.C."/>
            <person name="Pyrih J."/>
            <person name="Halakuc P."/>
            <person name="Pipaliya S.V."/>
            <person name="Vacek V."/>
            <person name="Brzon O."/>
            <person name="Soukal P."/>
            <person name="Eme L."/>
            <person name="Dacks J.B."/>
            <person name="Karnkowska A."/>
            <person name="Elias M."/>
            <person name="Hampl V."/>
        </authorList>
    </citation>
    <scope>NUCLEOTIDE SEQUENCE [LARGE SCALE GENOMIC DNA]</scope>
    <source>
        <strain evidence="1">NAU3</strain>
        <tissue evidence="1">Gut</tissue>
    </source>
</reference>
<evidence type="ECO:0000313" key="1">
    <source>
        <dbReference type="EMBL" id="KAK2947689.1"/>
    </source>
</evidence>
<comment type="caution">
    <text evidence="1">The sequence shown here is derived from an EMBL/GenBank/DDBJ whole genome shotgun (WGS) entry which is preliminary data.</text>
</comment>
<evidence type="ECO:0000313" key="2">
    <source>
        <dbReference type="Proteomes" id="UP001281761"/>
    </source>
</evidence>
<dbReference type="Proteomes" id="UP001281761">
    <property type="component" value="Unassembled WGS sequence"/>
</dbReference>
<keyword evidence="2" id="KW-1185">Reference proteome</keyword>
<sequence>MITSDGFHRFHIDYHLIDPEYTPFLNWNPNDPITVDSIAPAFNSLASMIRDGYHFDKAIEQKVPKFFSSLTHHLNRSFTANDLLNVVGQGSENPAAKFVDSMTVLFFSSHASIVKNPYNLIRRCFEWCSRSNRLPLFPPNFFLISFQHHLCGISL</sequence>
<accession>A0ABQ9X7E8</accession>
<dbReference type="EMBL" id="JARBJD010000193">
    <property type="protein sequence ID" value="KAK2947689.1"/>
    <property type="molecule type" value="Genomic_DNA"/>
</dbReference>
<gene>
    <name evidence="1" type="ORF">BLNAU_17359</name>
</gene>
<organism evidence="1 2">
    <name type="scientific">Blattamonas nauphoetae</name>
    <dbReference type="NCBI Taxonomy" id="2049346"/>
    <lineage>
        <taxon>Eukaryota</taxon>
        <taxon>Metamonada</taxon>
        <taxon>Preaxostyla</taxon>
        <taxon>Oxymonadida</taxon>
        <taxon>Blattamonas</taxon>
    </lineage>
</organism>